<dbReference type="CDD" id="cd20070">
    <property type="entry name" value="5TM_YidC_Alb3"/>
    <property type="match status" value="1"/>
</dbReference>
<name>A0A2H0KER6_9BACT</name>
<evidence type="ECO:0000256" key="10">
    <source>
        <dbReference type="SAM" id="Phobius"/>
    </source>
</evidence>
<evidence type="ECO:0000256" key="2">
    <source>
        <dbReference type="ARBA" id="ARBA00022448"/>
    </source>
</evidence>
<comment type="subcellular location">
    <subcellularLocation>
        <location evidence="1">Cell membrane</location>
        <topology evidence="1">Multi-pass membrane protein</topology>
    </subcellularLocation>
    <subcellularLocation>
        <location evidence="9">Membrane</location>
        <topology evidence="9">Multi-pass membrane protein</topology>
    </subcellularLocation>
</comment>
<keyword evidence="4 9" id="KW-0812">Transmembrane</keyword>
<dbReference type="Pfam" id="PF02096">
    <property type="entry name" value="60KD_IMP"/>
    <property type="match status" value="1"/>
</dbReference>
<evidence type="ECO:0000256" key="1">
    <source>
        <dbReference type="ARBA" id="ARBA00004651"/>
    </source>
</evidence>
<sequence length="260" mass="29610">MTNIWQLLLYQPILNALIFLYRILFSNLGGAIIVLTLIVRFALSPIMNRQLKSTKKMQELAPELEKIKAKFKDDKQKLMQAQMELYKQNGVNPASGCLPQIVQLIILISLYQAFNLVIKPDGLEVVKKINESLYSFNQLSVSSALNLKFLYLDLSKPDKIPGLGIPGLFVIMATVFQFLSSKLMMPVVKKEEKAAAKTEVKTDDMASSMQKQMLYMFPLMTLIFGFTMPSGVMLYWFIFSLFSFIQQQIISSKGKRILLK</sequence>
<evidence type="ECO:0000313" key="12">
    <source>
        <dbReference type="EMBL" id="PIQ69715.1"/>
    </source>
</evidence>
<keyword evidence="8" id="KW-0143">Chaperone</keyword>
<dbReference type="GO" id="GO:0051205">
    <property type="term" value="P:protein insertion into membrane"/>
    <property type="evidence" value="ECO:0007669"/>
    <property type="project" value="TreeGrafter"/>
</dbReference>
<comment type="similarity">
    <text evidence="9">Belongs to the OXA1/ALB3/YidC family.</text>
</comment>
<dbReference type="PANTHER" id="PTHR12428:SF65">
    <property type="entry name" value="CYTOCHROME C OXIDASE ASSEMBLY PROTEIN COX18, MITOCHONDRIAL"/>
    <property type="match status" value="1"/>
</dbReference>
<organism evidence="12 13">
    <name type="scientific">Candidatus Shapirobacteria bacterium CG11_big_fil_rev_8_21_14_0_20_40_12</name>
    <dbReference type="NCBI Taxonomy" id="1974889"/>
    <lineage>
        <taxon>Bacteria</taxon>
        <taxon>Candidatus Shapironibacteriota</taxon>
    </lineage>
</organism>
<dbReference type="Proteomes" id="UP000231371">
    <property type="component" value="Unassembled WGS sequence"/>
</dbReference>
<evidence type="ECO:0000313" key="13">
    <source>
        <dbReference type="Proteomes" id="UP000231371"/>
    </source>
</evidence>
<dbReference type="EMBL" id="PCVI01000066">
    <property type="protein sequence ID" value="PIQ69715.1"/>
    <property type="molecule type" value="Genomic_DNA"/>
</dbReference>
<dbReference type="AlphaFoldDB" id="A0A2H0KER6"/>
<keyword evidence="3" id="KW-1003">Cell membrane</keyword>
<keyword evidence="2" id="KW-0813">Transport</keyword>
<evidence type="ECO:0000256" key="8">
    <source>
        <dbReference type="ARBA" id="ARBA00023186"/>
    </source>
</evidence>
<keyword evidence="6 10" id="KW-1133">Transmembrane helix</keyword>
<dbReference type="GO" id="GO:0032977">
    <property type="term" value="F:membrane insertase activity"/>
    <property type="evidence" value="ECO:0007669"/>
    <property type="project" value="InterPro"/>
</dbReference>
<reference evidence="12 13" key="1">
    <citation type="submission" date="2017-09" db="EMBL/GenBank/DDBJ databases">
        <title>Depth-based differentiation of microbial function through sediment-hosted aquifers and enrichment of novel symbionts in the deep terrestrial subsurface.</title>
        <authorList>
            <person name="Probst A.J."/>
            <person name="Ladd B."/>
            <person name="Jarett J.K."/>
            <person name="Geller-Mcgrath D.E."/>
            <person name="Sieber C.M."/>
            <person name="Emerson J.B."/>
            <person name="Anantharaman K."/>
            <person name="Thomas B.C."/>
            <person name="Malmstrom R."/>
            <person name="Stieglmeier M."/>
            <person name="Klingl A."/>
            <person name="Woyke T."/>
            <person name="Ryan C.M."/>
            <person name="Banfield J.F."/>
        </authorList>
    </citation>
    <scope>NUCLEOTIDE SEQUENCE [LARGE SCALE GENOMIC DNA]</scope>
    <source>
        <strain evidence="12">CG11_big_fil_rev_8_21_14_0_20_40_12</strain>
    </source>
</reference>
<keyword evidence="7 10" id="KW-0472">Membrane</keyword>
<accession>A0A2H0KER6</accession>
<evidence type="ECO:0000256" key="9">
    <source>
        <dbReference type="RuleBase" id="RU003945"/>
    </source>
</evidence>
<evidence type="ECO:0000259" key="11">
    <source>
        <dbReference type="Pfam" id="PF02096"/>
    </source>
</evidence>
<evidence type="ECO:0000256" key="5">
    <source>
        <dbReference type="ARBA" id="ARBA00022927"/>
    </source>
</evidence>
<comment type="caution">
    <text evidence="12">The sequence shown here is derived from an EMBL/GenBank/DDBJ whole genome shotgun (WGS) entry which is preliminary data.</text>
</comment>
<feature type="domain" description="Membrane insertase YidC/Oxa/ALB C-terminal" evidence="11">
    <location>
        <begin position="29"/>
        <end position="251"/>
    </location>
</feature>
<protein>
    <recommendedName>
        <fullName evidence="11">Membrane insertase YidC/Oxa/ALB C-terminal domain-containing protein</fullName>
    </recommendedName>
</protein>
<proteinExistence type="inferred from homology"/>
<feature type="transmembrane region" description="Helical" evidence="10">
    <location>
        <begin position="160"/>
        <end position="179"/>
    </location>
</feature>
<evidence type="ECO:0000256" key="6">
    <source>
        <dbReference type="ARBA" id="ARBA00022989"/>
    </source>
</evidence>
<gene>
    <name evidence="12" type="ORF">COV89_04325</name>
</gene>
<feature type="transmembrane region" description="Helical" evidence="10">
    <location>
        <begin position="215"/>
        <end position="245"/>
    </location>
</feature>
<dbReference type="GO" id="GO:0015031">
    <property type="term" value="P:protein transport"/>
    <property type="evidence" value="ECO:0007669"/>
    <property type="project" value="UniProtKB-KW"/>
</dbReference>
<dbReference type="NCBIfam" id="TIGR03592">
    <property type="entry name" value="yidC_oxa1_cterm"/>
    <property type="match status" value="1"/>
</dbReference>
<dbReference type="InterPro" id="IPR047196">
    <property type="entry name" value="YidC_ALB_C"/>
</dbReference>
<evidence type="ECO:0000256" key="7">
    <source>
        <dbReference type="ARBA" id="ARBA00023136"/>
    </source>
</evidence>
<evidence type="ECO:0000256" key="3">
    <source>
        <dbReference type="ARBA" id="ARBA00022475"/>
    </source>
</evidence>
<dbReference type="InterPro" id="IPR001708">
    <property type="entry name" value="YidC/ALB3/OXA1/COX18"/>
</dbReference>
<dbReference type="PANTHER" id="PTHR12428">
    <property type="entry name" value="OXA1"/>
    <property type="match status" value="1"/>
</dbReference>
<dbReference type="InterPro" id="IPR028055">
    <property type="entry name" value="YidC/Oxa/ALB_C"/>
</dbReference>
<dbReference type="GO" id="GO:0005886">
    <property type="term" value="C:plasma membrane"/>
    <property type="evidence" value="ECO:0007669"/>
    <property type="project" value="UniProtKB-SubCell"/>
</dbReference>
<keyword evidence="5" id="KW-0653">Protein transport</keyword>
<evidence type="ECO:0000256" key="4">
    <source>
        <dbReference type="ARBA" id="ARBA00022692"/>
    </source>
</evidence>
<feature type="transmembrane region" description="Helical" evidence="10">
    <location>
        <begin position="20"/>
        <end position="43"/>
    </location>
</feature>